<dbReference type="AlphaFoldDB" id="A0AA87AW57"/>
<dbReference type="SMART" id="SM00530">
    <property type="entry name" value="HTH_XRE"/>
    <property type="match status" value="1"/>
</dbReference>
<dbReference type="Gene3D" id="1.10.260.40">
    <property type="entry name" value="lambda repressor-like DNA-binding domains"/>
    <property type="match status" value="1"/>
</dbReference>
<dbReference type="Proteomes" id="UP000004773">
    <property type="component" value="Unassembled WGS sequence"/>
</dbReference>
<dbReference type="GO" id="GO:0003677">
    <property type="term" value="F:DNA binding"/>
    <property type="evidence" value="ECO:0007669"/>
    <property type="project" value="InterPro"/>
</dbReference>
<dbReference type="Pfam" id="PF13443">
    <property type="entry name" value="HTH_26"/>
    <property type="match status" value="1"/>
</dbReference>
<evidence type="ECO:0000313" key="2">
    <source>
        <dbReference type="EMBL" id="EGF88122.1"/>
    </source>
</evidence>
<dbReference type="EMBL" id="ACRO01000020">
    <property type="protein sequence ID" value="EGF88122.1"/>
    <property type="molecule type" value="Genomic_DNA"/>
</dbReference>
<reference evidence="2 3" key="1">
    <citation type="submission" date="2011-03" db="EMBL/GenBank/DDBJ databases">
        <title>The Genome Sequence of Gemella haemolysans M341.</title>
        <authorList>
            <consortium name="The Broad Institute Genome Sequencing Platform"/>
            <consortium name="The Broad Institute Genome Sequencing Center for Infectious Disease"/>
            <person name="Earl A."/>
            <person name="Ward D."/>
            <person name="Feldgarden M."/>
            <person name="Gevers D."/>
            <person name="Sibley C.D."/>
            <person name="Field T.R."/>
            <person name="Grinwis M."/>
            <person name="Eshaghurshan C.S."/>
            <person name="Surette M.G."/>
            <person name="Young S.K."/>
            <person name="Zeng Q."/>
            <person name="Gargeya S."/>
            <person name="Fitzgerald M."/>
            <person name="Haas B."/>
            <person name="Abouelleil A."/>
            <person name="Alvarado L."/>
            <person name="Arachchi H.M."/>
            <person name="Berlin A."/>
            <person name="Brown A."/>
            <person name="Chapman S.B."/>
            <person name="Chen Z."/>
            <person name="Dunbar C."/>
            <person name="Freedman E."/>
            <person name="Gearin G."/>
            <person name="Gellesch M."/>
            <person name="Goldberg J."/>
            <person name="Griggs A."/>
            <person name="Gujja S."/>
            <person name="Heilman E.R."/>
            <person name="Heiman D."/>
            <person name="Howarth C."/>
            <person name="Larson L."/>
            <person name="Lui A."/>
            <person name="MacDonald P.J.P."/>
            <person name="Mehta T."/>
            <person name="Montmayeur A."/>
            <person name="Murphy C."/>
            <person name="Neiman D."/>
            <person name="Pearson M."/>
            <person name="Priest M."/>
            <person name="Roberts A."/>
            <person name="Saif S."/>
            <person name="Shea T."/>
            <person name="Shenoy N."/>
            <person name="Sisk P."/>
            <person name="Stolte C."/>
            <person name="Sykes S."/>
            <person name="White J."/>
            <person name="Yandava C."/>
            <person name="Wortman J."/>
            <person name="Nusbaum C."/>
            <person name="Birren B."/>
        </authorList>
    </citation>
    <scope>NUCLEOTIDE SEQUENCE [LARGE SCALE GENOMIC DNA]</scope>
    <source>
        <strain evidence="2 3">M341</strain>
    </source>
</reference>
<proteinExistence type="predicted"/>
<dbReference type="InterPro" id="IPR001387">
    <property type="entry name" value="Cro/C1-type_HTH"/>
</dbReference>
<dbReference type="SUPFAM" id="SSF47413">
    <property type="entry name" value="lambda repressor-like DNA-binding domains"/>
    <property type="match status" value="1"/>
</dbReference>
<name>A0AA87AW57_9BACL</name>
<dbReference type="RefSeq" id="WP_003147356.1">
    <property type="nucleotide sequence ID" value="NZ_GL883583.1"/>
</dbReference>
<dbReference type="InterPro" id="IPR010982">
    <property type="entry name" value="Lambda_DNA-bd_dom_sf"/>
</dbReference>
<gene>
    <name evidence="2" type="ORF">HMPREF0428_01237</name>
</gene>
<organism evidence="2 3">
    <name type="scientific">Gemella haemolysans M341</name>
    <dbReference type="NCBI Taxonomy" id="562981"/>
    <lineage>
        <taxon>Bacteria</taxon>
        <taxon>Bacillati</taxon>
        <taxon>Bacillota</taxon>
        <taxon>Bacilli</taxon>
        <taxon>Bacillales</taxon>
        <taxon>Gemellaceae</taxon>
        <taxon>Gemella</taxon>
    </lineage>
</organism>
<evidence type="ECO:0000313" key="3">
    <source>
        <dbReference type="Proteomes" id="UP000004773"/>
    </source>
</evidence>
<dbReference type="PROSITE" id="PS50943">
    <property type="entry name" value="HTH_CROC1"/>
    <property type="match status" value="1"/>
</dbReference>
<evidence type="ECO:0000259" key="1">
    <source>
        <dbReference type="PROSITE" id="PS50943"/>
    </source>
</evidence>
<accession>A0AA87AW57</accession>
<protein>
    <recommendedName>
        <fullName evidence="1">HTH cro/C1-type domain-containing protein</fullName>
    </recommendedName>
</protein>
<sequence length="67" mass="7548">MKLTVNVEKLQELLALKGYNKYSFSRASGISDETLRKILKDEVSSPKMAKRISEALEIDLTEVFSLA</sequence>
<comment type="caution">
    <text evidence="2">The sequence shown here is derived from an EMBL/GenBank/DDBJ whole genome shotgun (WGS) entry which is preliminary data.</text>
</comment>
<feature type="domain" description="HTH cro/C1-type" evidence="1">
    <location>
        <begin position="10"/>
        <end position="63"/>
    </location>
</feature>